<dbReference type="PANTHER" id="PTHR33993:SF2">
    <property type="entry name" value="VOC DOMAIN-CONTAINING PROTEIN"/>
    <property type="match status" value="1"/>
</dbReference>
<proteinExistence type="predicted"/>
<evidence type="ECO:0000313" key="2">
    <source>
        <dbReference type="EMBL" id="OGY17426.1"/>
    </source>
</evidence>
<dbReference type="InterPro" id="IPR052164">
    <property type="entry name" value="Anthracycline_SecMetBiosynth"/>
</dbReference>
<evidence type="ECO:0000259" key="1">
    <source>
        <dbReference type="PROSITE" id="PS51819"/>
    </source>
</evidence>
<dbReference type="SUPFAM" id="SSF54593">
    <property type="entry name" value="Glyoxalase/Bleomycin resistance protein/Dihydroxybiphenyl dioxygenase"/>
    <property type="match status" value="1"/>
</dbReference>
<dbReference type="PROSITE" id="PS51819">
    <property type="entry name" value="VOC"/>
    <property type="match status" value="1"/>
</dbReference>
<sequence length="126" mass="13998">MSRVVHFEILAENLKRAAKFYTDVFGWKIEGWGEERYLLVTTGPNKKPGINGAIMPRIKPFTGKKGFLAAILTVQIDGKLQTYLIRVKRAGGKQITPVQSIPDIGTHAYCRDTEGNVFGILQPPAK</sequence>
<comment type="caution">
    <text evidence="2">The sequence shown here is derived from an EMBL/GenBank/DDBJ whole genome shotgun (WGS) entry which is preliminary data.</text>
</comment>
<dbReference type="Pfam" id="PF22677">
    <property type="entry name" value="Ble-like_N"/>
    <property type="match status" value="1"/>
</dbReference>
<dbReference type="InterPro" id="IPR053863">
    <property type="entry name" value="Glyoxy/Ble-like_N"/>
</dbReference>
<dbReference type="Gene3D" id="3.10.180.10">
    <property type="entry name" value="2,3-Dihydroxybiphenyl 1,2-Dioxygenase, domain 1"/>
    <property type="match status" value="1"/>
</dbReference>
<gene>
    <name evidence="2" type="ORF">A2785_01115</name>
</gene>
<accession>A0A1G1VPV2</accession>
<dbReference type="AlphaFoldDB" id="A0A1G1VPV2"/>
<evidence type="ECO:0000313" key="3">
    <source>
        <dbReference type="Proteomes" id="UP000179069"/>
    </source>
</evidence>
<dbReference type="PANTHER" id="PTHR33993">
    <property type="entry name" value="GLYOXALASE-RELATED"/>
    <property type="match status" value="1"/>
</dbReference>
<dbReference type="EMBL" id="MHCI01000001">
    <property type="protein sequence ID" value="OGY17426.1"/>
    <property type="molecule type" value="Genomic_DNA"/>
</dbReference>
<reference evidence="2 3" key="1">
    <citation type="journal article" date="2016" name="Nat. Commun.">
        <title>Thousands of microbial genomes shed light on interconnected biogeochemical processes in an aquifer system.</title>
        <authorList>
            <person name="Anantharaman K."/>
            <person name="Brown C.T."/>
            <person name="Hug L.A."/>
            <person name="Sharon I."/>
            <person name="Castelle C.J."/>
            <person name="Probst A.J."/>
            <person name="Thomas B.C."/>
            <person name="Singh A."/>
            <person name="Wilkins M.J."/>
            <person name="Karaoz U."/>
            <person name="Brodie E.L."/>
            <person name="Williams K.H."/>
            <person name="Hubbard S.S."/>
            <person name="Banfield J.F."/>
        </authorList>
    </citation>
    <scope>NUCLEOTIDE SEQUENCE [LARGE SCALE GENOMIC DNA]</scope>
</reference>
<organism evidence="2 3">
    <name type="scientific">Candidatus Chisholmbacteria bacterium RIFCSPHIGHO2_01_FULL_49_18</name>
    <dbReference type="NCBI Taxonomy" id="1797590"/>
    <lineage>
        <taxon>Bacteria</taxon>
        <taxon>Candidatus Chisholmiibacteriota</taxon>
    </lineage>
</organism>
<dbReference type="InterPro" id="IPR037523">
    <property type="entry name" value="VOC_core"/>
</dbReference>
<feature type="domain" description="VOC" evidence="1">
    <location>
        <begin position="3"/>
        <end position="123"/>
    </location>
</feature>
<dbReference type="CDD" id="cd07247">
    <property type="entry name" value="SgaA_N_like"/>
    <property type="match status" value="1"/>
</dbReference>
<name>A0A1G1VPV2_9BACT</name>
<dbReference type="InterPro" id="IPR029068">
    <property type="entry name" value="Glyas_Bleomycin-R_OHBP_Dase"/>
</dbReference>
<protein>
    <recommendedName>
        <fullName evidence="1">VOC domain-containing protein</fullName>
    </recommendedName>
</protein>
<dbReference type="Proteomes" id="UP000179069">
    <property type="component" value="Unassembled WGS sequence"/>
</dbReference>